<evidence type="ECO:0000313" key="6">
    <source>
        <dbReference type="EMBL" id="QNT78063.1"/>
    </source>
</evidence>
<feature type="transmembrane region" description="Helical" evidence="5">
    <location>
        <begin position="12"/>
        <end position="29"/>
    </location>
</feature>
<keyword evidence="4 5" id="KW-0472">Membrane</keyword>
<proteinExistence type="predicted"/>
<gene>
    <name evidence="6" type="ORF">JGUZn3_08300</name>
</gene>
<dbReference type="EMBL" id="CP060244">
    <property type="protein sequence ID" value="QNT78063.1"/>
    <property type="molecule type" value="Genomic_DNA"/>
</dbReference>
<evidence type="ECO:0000256" key="1">
    <source>
        <dbReference type="ARBA" id="ARBA00022475"/>
    </source>
</evidence>
<dbReference type="Pfam" id="PF07869">
    <property type="entry name" value="DUF1656"/>
    <property type="match status" value="1"/>
</dbReference>
<evidence type="ECO:0000313" key="7">
    <source>
        <dbReference type="Proteomes" id="UP000516349"/>
    </source>
</evidence>
<keyword evidence="3 5" id="KW-1133">Transmembrane helix</keyword>
<keyword evidence="7" id="KW-1185">Reference proteome</keyword>
<accession>A0A7H1NQK3</accession>
<evidence type="ECO:0000256" key="2">
    <source>
        <dbReference type="ARBA" id="ARBA00022692"/>
    </source>
</evidence>
<sequence>MSGVIDINGVLISSFVYNALLSLVAIVLIRPVLTRLKIHTLFWNLPLAEFALLICFLALFTLLF</sequence>
<protein>
    <recommendedName>
        <fullName evidence="8">DUF1656 domain-containing protein</fullName>
    </recommendedName>
</protein>
<dbReference type="AlphaFoldDB" id="A0A7H1NQK3"/>
<keyword evidence="1" id="KW-1003">Cell membrane</keyword>
<feature type="transmembrane region" description="Helical" evidence="5">
    <location>
        <begin position="41"/>
        <end position="63"/>
    </location>
</feature>
<dbReference type="RefSeq" id="WP_203414442.1">
    <property type="nucleotide sequence ID" value="NZ_CP060244.1"/>
</dbReference>
<evidence type="ECO:0008006" key="8">
    <source>
        <dbReference type="Google" id="ProtNLM"/>
    </source>
</evidence>
<evidence type="ECO:0000256" key="5">
    <source>
        <dbReference type="SAM" id="Phobius"/>
    </source>
</evidence>
<evidence type="ECO:0000256" key="4">
    <source>
        <dbReference type="ARBA" id="ARBA00023136"/>
    </source>
</evidence>
<dbReference type="KEGG" id="ebla:JGUZn3_08300"/>
<dbReference type="Proteomes" id="UP000516349">
    <property type="component" value="Chromosome"/>
</dbReference>
<organism evidence="6 7">
    <name type="scientific">Entomobacter blattae</name>
    <dbReference type="NCBI Taxonomy" id="2762277"/>
    <lineage>
        <taxon>Bacteria</taxon>
        <taxon>Pseudomonadati</taxon>
        <taxon>Pseudomonadota</taxon>
        <taxon>Alphaproteobacteria</taxon>
        <taxon>Acetobacterales</taxon>
        <taxon>Acetobacteraceae</taxon>
        <taxon>Entomobacter</taxon>
    </lineage>
</organism>
<evidence type="ECO:0000256" key="3">
    <source>
        <dbReference type="ARBA" id="ARBA00022989"/>
    </source>
</evidence>
<reference evidence="6 7" key="1">
    <citation type="submission" date="2020-08" db="EMBL/GenBank/DDBJ databases">
        <title>Complete genome sequence of Entomobacter blattae G55GP.</title>
        <authorList>
            <person name="Poehlein A."/>
            <person name="Guzman J."/>
            <person name="Daniel R."/>
            <person name="Vilcinskas A."/>
        </authorList>
    </citation>
    <scope>NUCLEOTIDE SEQUENCE [LARGE SCALE GENOMIC DNA]</scope>
    <source>
        <strain evidence="6 7">G55GP</strain>
    </source>
</reference>
<keyword evidence="2 5" id="KW-0812">Transmembrane</keyword>
<dbReference type="InterPro" id="IPR012451">
    <property type="entry name" value="DUF1656"/>
</dbReference>
<name>A0A7H1NQK3_9PROT</name>